<keyword evidence="3" id="KW-1185">Reference proteome</keyword>
<evidence type="ECO:0000313" key="3">
    <source>
        <dbReference type="Proteomes" id="UP000243459"/>
    </source>
</evidence>
<gene>
    <name evidence="2" type="ORF">A4U43_C05F18910</name>
</gene>
<dbReference type="Proteomes" id="UP000243459">
    <property type="component" value="Chromosome 5"/>
</dbReference>
<sequence>MCRKTRARESRIGDHGLPLVQWVNDKRIIRRDLDALNLNKESNGSHLGKRQALSLDSKLRLHVPQISADLRSPPTSRTHIESETDAELGTSSLRLPAADFENPTSDLRLPVADAELGTSDLRLPAADFKNRPPTPAI</sequence>
<reference evidence="3" key="1">
    <citation type="journal article" date="2017" name="Nat. Commun.">
        <title>The asparagus genome sheds light on the origin and evolution of a young Y chromosome.</title>
        <authorList>
            <person name="Harkess A."/>
            <person name="Zhou J."/>
            <person name="Xu C."/>
            <person name="Bowers J.E."/>
            <person name="Van der Hulst R."/>
            <person name="Ayyampalayam S."/>
            <person name="Mercati F."/>
            <person name="Riccardi P."/>
            <person name="McKain M.R."/>
            <person name="Kakrana A."/>
            <person name="Tang H."/>
            <person name="Ray J."/>
            <person name="Groenendijk J."/>
            <person name="Arikit S."/>
            <person name="Mathioni S.M."/>
            <person name="Nakano M."/>
            <person name="Shan H."/>
            <person name="Telgmann-Rauber A."/>
            <person name="Kanno A."/>
            <person name="Yue Z."/>
            <person name="Chen H."/>
            <person name="Li W."/>
            <person name="Chen Y."/>
            <person name="Xu X."/>
            <person name="Zhang Y."/>
            <person name="Luo S."/>
            <person name="Chen H."/>
            <person name="Gao J."/>
            <person name="Mao Z."/>
            <person name="Pires J.C."/>
            <person name="Luo M."/>
            <person name="Kudrna D."/>
            <person name="Wing R.A."/>
            <person name="Meyers B.C."/>
            <person name="Yi K."/>
            <person name="Kong H."/>
            <person name="Lavrijsen P."/>
            <person name="Sunseri F."/>
            <person name="Falavigna A."/>
            <person name="Ye Y."/>
            <person name="Leebens-Mack J.H."/>
            <person name="Chen G."/>
        </authorList>
    </citation>
    <scope>NUCLEOTIDE SEQUENCE [LARGE SCALE GENOMIC DNA]</scope>
    <source>
        <strain evidence="3">cv. DH0086</strain>
    </source>
</reference>
<accession>A0A5P1ETD8</accession>
<evidence type="ECO:0000256" key="1">
    <source>
        <dbReference type="SAM" id="MobiDB-lite"/>
    </source>
</evidence>
<dbReference type="Gramene" id="ONK69064">
    <property type="protein sequence ID" value="ONK69064"/>
    <property type="gene ID" value="A4U43_C05F18910"/>
</dbReference>
<feature type="region of interest" description="Disordered" evidence="1">
    <location>
        <begin position="65"/>
        <end position="92"/>
    </location>
</feature>
<name>A0A5P1ETD8_ASPOF</name>
<evidence type="ECO:0000313" key="2">
    <source>
        <dbReference type="EMBL" id="ONK69064.1"/>
    </source>
</evidence>
<proteinExistence type="predicted"/>
<dbReference type="EMBL" id="CM007385">
    <property type="protein sequence ID" value="ONK69064.1"/>
    <property type="molecule type" value="Genomic_DNA"/>
</dbReference>
<dbReference type="AlphaFoldDB" id="A0A5P1ETD8"/>
<organism evidence="2 3">
    <name type="scientific">Asparagus officinalis</name>
    <name type="common">Garden asparagus</name>
    <dbReference type="NCBI Taxonomy" id="4686"/>
    <lineage>
        <taxon>Eukaryota</taxon>
        <taxon>Viridiplantae</taxon>
        <taxon>Streptophyta</taxon>
        <taxon>Embryophyta</taxon>
        <taxon>Tracheophyta</taxon>
        <taxon>Spermatophyta</taxon>
        <taxon>Magnoliopsida</taxon>
        <taxon>Liliopsida</taxon>
        <taxon>Asparagales</taxon>
        <taxon>Asparagaceae</taxon>
        <taxon>Asparagoideae</taxon>
        <taxon>Asparagus</taxon>
    </lineage>
</organism>
<protein>
    <submittedName>
        <fullName evidence="2">Uncharacterized protein</fullName>
    </submittedName>
</protein>